<dbReference type="PANTHER" id="PTHR48267">
    <property type="entry name" value="CUPREDOXIN SUPERFAMILY PROTEIN"/>
    <property type="match status" value="1"/>
</dbReference>
<keyword evidence="4" id="KW-0167">Capsid protein</keyword>
<keyword evidence="4" id="KW-0946">Virion</keyword>
<dbReference type="InterPro" id="IPR011706">
    <property type="entry name" value="Cu-oxidase_C"/>
</dbReference>
<dbReference type="EMBL" id="BIFQ01000001">
    <property type="protein sequence ID" value="GCE07300.1"/>
    <property type="molecule type" value="Genomic_DNA"/>
</dbReference>
<evidence type="ECO:0000259" key="3">
    <source>
        <dbReference type="Pfam" id="PF07732"/>
    </source>
</evidence>
<dbReference type="RefSeq" id="WP_235845803.1">
    <property type="nucleotide sequence ID" value="NZ_BIFQ01000001.1"/>
</dbReference>
<dbReference type="CDD" id="cd13844">
    <property type="entry name" value="CuRO_1_BOD_CotA_like"/>
    <property type="match status" value="1"/>
</dbReference>
<accession>A0A401ZKE9</accession>
<reference evidence="5" key="1">
    <citation type="submission" date="2018-12" db="EMBL/GenBank/DDBJ databases">
        <title>Tengunoibacter tsumagoiensis gen. nov., sp. nov., Dictyobacter kobayashii sp. nov., D. alpinus sp. nov., and D. joshuensis sp. nov. and description of Dictyobacteraceae fam. nov. within the order Ktedonobacterales isolated from Tengu-no-mugimeshi.</title>
        <authorList>
            <person name="Wang C.M."/>
            <person name="Zheng Y."/>
            <person name="Sakai Y."/>
            <person name="Toyoda A."/>
            <person name="Minakuchi Y."/>
            <person name="Abe K."/>
            <person name="Yokota A."/>
            <person name="Yabe S."/>
        </authorList>
    </citation>
    <scope>NUCLEOTIDE SEQUENCE [LARGE SCALE GENOMIC DNA]</scope>
    <source>
        <strain evidence="5">S-27</strain>
    </source>
</reference>
<feature type="domain" description="Plastocyanin-like" evidence="3">
    <location>
        <begin position="14"/>
        <end position="48"/>
    </location>
</feature>
<dbReference type="InterPro" id="IPR045087">
    <property type="entry name" value="Cu-oxidase_fam"/>
</dbReference>
<dbReference type="AlphaFoldDB" id="A0A401ZKE9"/>
<dbReference type="GO" id="GO:0005507">
    <property type="term" value="F:copper ion binding"/>
    <property type="evidence" value="ECO:0007669"/>
    <property type="project" value="InterPro"/>
</dbReference>
<comment type="caution">
    <text evidence="4">The sequence shown here is derived from an EMBL/GenBank/DDBJ whole genome shotgun (WGS) entry which is preliminary data.</text>
</comment>
<evidence type="ECO:0000256" key="1">
    <source>
        <dbReference type="ARBA" id="ARBA00010609"/>
    </source>
</evidence>
<feature type="domain" description="Plastocyanin-like" evidence="2">
    <location>
        <begin position="339"/>
        <end position="463"/>
    </location>
</feature>
<dbReference type="CDD" id="cd13891">
    <property type="entry name" value="CuRO_3_CotA_like"/>
    <property type="match status" value="1"/>
</dbReference>
<evidence type="ECO:0000259" key="2">
    <source>
        <dbReference type="Pfam" id="PF07731"/>
    </source>
</evidence>
<organism evidence="4 5">
    <name type="scientific">Dictyobacter aurantiacus</name>
    <dbReference type="NCBI Taxonomy" id="1936993"/>
    <lineage>
        <taxon>Bacteria</taxon>
        <taxon>Bacillati</taxon>
        <taxon>Chloroflexota</taxon>
        <taxon>Ktedonobacteria</taxon>
        <taxon>Ktedonobacterales</taxon>
        <taxon>Dictyobacteraceae</taxon>
        <taxon>Dictyobacter</taxon>
    </lineage>
</organism>
<dbReference type="Pfam" id="PF07731">
    <property type="entry name" value="Cu-oxidase_2"/>
    <property type="match status" value="1"/>
</dbReference>
<dbReference type="GO" id="GO:0016491">
    <property type="term" value="F:oxidoreductase activity"/>
    <property type="evidence" value="ECO:0007669"/>
    <property type="project" value="InterPro"/>
</dbReference>
<keyword evidence="5" id="KW-1185">Reference proteome</keyword>
<gene>
    <name evidence="4" type="primary">cotA_1</name>
    <name evidence="4" type="ORF">KDAU_46290</name>
</gene>
<dbReference type="Proteomes" id="UP000287224">
    <property type="component" value="Unassembled WGS sequence"/>
</dbReference>
<dbReference type="PANTHER" id="PTHR48267:SF1">
    <property type="entry name" value="BILIRUBIN OXIDASE"/>
    <property type="match status" value="1"/>
</dbReference>
<dbReference type="Gene3D" id="2.60.40.420">
    <property type="entry name" value="Cupredoxins - blue copper proteins"/>
    <property type="match status" value="3"/>
</dbReference>
<evidence type="ECO:0000313" key="4">
    <source>
        <dbReference type="EMBL" id="GCE07300.1"/>
    </source>
</evidence>
<proteinExistence type="inferred from homology"/>
<sequence length="465" mass="52555">MTQFQQKLHRDLPPTTVWGYNGTYPGPTFEARTNKPIWVQWINQLPTTHFLPIDHTLYGAGLDVPDVRVVTHLHGGHVGPESDGNPMQWYVPGRSRTDYYPNIQPGALLWYHDHAIGITRLNVYAGLAGLYILRSKADFKLNLPCRPYEIPLVFQDRSFLSNGQLNYPSTGVTPYHPVWVPEFFGDTAVVNGKVWPYLEVEPRKYRFRMLNGCNARFLQLSLGSGQPFIQIGAEGGFLPRPAVLNQLLIAPGERADIILDFSNFAGQTFNLTNDAPAPYPGGGGQDLPLIMQFRVTLPLSRPDKSSIPPYLPQPHPMKPPIKTRNLLLTEVVDQNDNPIVILLDEKPFAAPPTEIVKVNTTEIWNFINLTPDTHPIHLHLTQFRVLNRQPFDVNTYKNTGQLVFTGQPIPPESNETGLKDVVKAYPGMVTRIQAPFTDFCGNYVWHCHILEHEDNEMMRPLVIVH</sequence>
<name>A0A401ZKE9_9CHLR</name>
<dbReference type="InterPro" id="IPR008972">
    <property type="entry name" value="Cupredoxin"/>
</dbReference>
<dbReference type="Pfam" id="PF07732">
    <property type="entry name" value="Cu-oxidase_3"/>
    <property type="match status" value="1"/>
</dbReference>
<evidence type="ECO:0000313" key="5">
    <source>
        <dbReference type="Proteomes" id="UP000287224"/>
    </source>
</evidence>
<comment type="similarity">
    <text evidence="1">Belongs to the multicopper oxidase family.</text>
</comment>
<protein>
    <submittedName>
        <fullName evidence="4">Spore coat protein A</fullName>
    </submittedName>
</protein>
<dbReference type="SUPFAM" id="SSF49503">
    <property type="entry name" value="Cupredoxins"/>
    <property type="match status" value="3"/>
</dbReference>
<dbReference type="InterPro" id="IPR011707">
    <property type="entry name" value="Cu-oxidase-like_N"/>
</dbReference>
<dbReference type="CDD" id="cd13868">
    <property type="entry name" value="CuRO_2_CotA_like"/>
    <property type="match status" value="1"/>
</dbReference>